<dbReference type="CDD" id="cd11041">
    <property type="entry name" value="CYP503A1-like"/>
    <property type="match status" value="1"/>
</dbReference>
<sequence length="536" mass="60519">MLTPDVLPPIHWTVPVLLLLYYVWDLSVTKVISRRAGKHPLIGSPSWWTPRVLLNLIFAAKAPWLLEKGYQKFKNGTFQLIRGASPHGALQHDLLGPYTGLDLILESRIHHTIVQRKLTPRLPCLTPALERELVASFDEVFPDCADWTEVQPFQLLGKVTARLSARAMVGPNFCRNPVWLDISVKYTESLFKTIVILRVFPGWMHPVLSRCLPSFWKGQAYLRSAKNLLGPAIHSMILENDRGAWSPRATEEDFNVLAWLVEAAKGQDRNPDTLAHIEVLLALASVHTILLRQVNVLYDLIANPEYIDELQDEIQAVLNQIGWEDPARSYSMLYKLDSVLRESQHLSPPTILGLKRLFKQSYTFSSGLTIKPGTYVALPVMAIENDPEHTISPEHFDGLRSYRLGQANPDTPRKWTEHQFANMGKTVLNFGYGKSACPGRFFASLVIKMAFVKLLTEYECRFLSGAVMSRLPAGAVISARLRQQLTEWGFEDYKDVLGKVNQAPYAGWKTFHHSGNLPLPSVDGTCIELIYLALDF</sequence>
<evidence type="ECO:0000256" key="1">
    <source>
        <dbReference type="ARBA" id="ARBA00001971"/>
    </source>
</evidence>
<dbReference type="PANTHER" id="PTHR46206:SF6">
    <property type="entry name" value="CYTOCHROME P450 MONOOXYGENASE AN1598-RELATED"/>
    <property type="match status" value="1"/>
</dbReference>
<dbReference type="AlphaFoldDB" id="A0A319EK88"/>
<dbReference type="Proteomes" id="UP000248423">
    <property type="component" value="Unassembled WGS sequence"/>
</dbReference>
<comment type="cofactor">
    <cofactor evidence="1 7">
        <name>heme</name>
        <dbReference type="ChEBI" id="CHEBI:30413"/>
    </cofactor>
</comment>
<protein>
    <submittedName>
        <fullName evidence="8">Putative cytochrome P450</fullName>
    </submittedName>
</protein>
<evidence type="ECO:0000256" key="2">
    <source>
        <dbReference type="ARBA" id="ARBA00010617"/>
    </source>
</evidence>
<dbReference type="InterPro" id="IPR001128">
    <property type="entry name" value="Cyt_P450"/>
</dbReference>
<evidence type="ECO:0000256" key="3">
    <source>
        <dbReference type="ARBA" id="ARBA00022723"/>
    </source>
</evidence>
<evidence type="ECO:0000256" key="6">
    <source>
        <dbReference type="ARBA" id="ARBA00023033"/>
    </source>
</evidence>
<dbReference type="GO" id="GO:0020037">
    <property type="term" value="F:heme binding"/>
    <property type="evidence" value="ECO:0007669"/>
    <property type="project" value="InterPro"/>
</dbReference>
<keyword evidence="9" id="KW-1185">Reference proteome</keyword>
<dbReference type="Pfam" id="PF00067">
    <property type="entry name" value="p450"/>
    <property type="match status" value="1"/>
</dbReference>
<evidence type="ECO:0000313" key="8">
    <source>
        <dbReference type="EMBL" id="PYI10682.1"/>
    </source>
</evidence>
<evidence type="ECO:0000256" key="4">
    <source>
        <dbReference type="ARBA" id="ARBA00023002"/>
    </source>
</evidence>
<feature type="binding site" description="axial binding residue" evidence="7">
    <location>
        <position position="437"/>
    </location>
    <ligand>
        <name>heme</name>
        <dbReference type="ChEBI" id="CHEBI:30413"/>
    </ligand>
    <ligandPart>
        <name>Fe</name>
        <dbReference type="ChEBI" id="CHEBI:18248"/>
    </ligandPart>
</feature>
<keyword evidence="7" id="KW-0349">Heme</keyword>
<dbReference type="GO" id="GO:0005506">
    <property type="term" value="F:iron ion binding"/>
    <property type="evidence" value="ECO:0007669"/>
    <property type="project" value="InterPro"/>
</dbReference>
<organism evidence="8 9">
    <name type="scientific">Aspergillus sclerotiicarbonarius (strain CBS 121057 / IBT 28362)</name>
    <dbReference type="NCBI Taxonomy" id="1448318"/>
    <lineage>
        <taxon>Eukaryota</taxon>
        <taxon>Fungi</taxon>
        <taxon>Dikarya</taxon>
        <taxon>Ascomycota</taxon>
        <taxon>Pezizomycotina</taxon>
        <taxon>Eurotiomycetes</taxon>
        <taxon>Eurotiomycetidae</taxon>
        <taxon>Eurotiales</taxon>
        <taxon>Aspergillaceae</taxon>
        <taxon>Aspergillus</taxon>
        <taxon>Aspergillus subgen. Circumdati</taxon>
    </lineage>
</organism>
<evidence type="ECO:0000256" key="7">
    <source>
        <dbReference type="PIRSR" id="PIRSR602403-1"/>
    </source>
</evidence>
<keyword evidence="5 7" id="KW-0408">Iron</keyword>
<reference evidence="8 9" key="1">
    <citation type="submission" date="2018-02" db="EMBL/GenBank/DDBJ databases">
        <title>The genomes of Aspergillus section Nigri reveals drivers in fungal speciation.</title>
        <authorList>
            <consortium name="DOE Joint Genome Institute"/>
            <person name="Vesth T.C."/>
            <person name="Nybo J."/>
            <person name="Theobald S."/>
            <person name="Brandl J."/>
            <person name="Frisvad J.C."/>
            <person name="Nielsen K.F."/>
            <person name="Lyhne E.K."/>
            <person name="Kogle M.E."/>
            <person name="Kuo A."/>
            <person name="Riley R."/>
            <person name="Clum A."/>
            <person name="Nolan M."/>
            <person name="Lipzen A."/>
            <person name="Salamov A."/>
            <person name="Henrissat B."/>
            <person name="Wiebenga A."/>
            <person name="De vries R.P."/>
            <person name="Grigoriev I.V."/>
            <person name="Mortensen U.H."/>
            <person name="Andersen M.R."/>
            <person name="Baker S.E."/>
        </authorList>
    </citation>
    <scope>NUCLEOTIDE SEQUENCE [LARGE SCALE GENOMIC DNA]</scope>
    <source>
        <strain evidence="8 9">CBS 121057</strain>
    </source>
</reference>
<dbReference type="GO" id="GO:0019748">
    <property type="term" value="P:secondary metabolic process"/>
    <property type="evidence" value="ECO:0007669"/>
    <property type="project" value="UniProtKB-ARBA"/>
</dbReference>
<dbReference type="VEuPathDB" id="FungiDB:BO78DRAFT_426237"/>
<dbReference type="GO" id="GO:0016705">
    <property type="term" value="F:oxidoreductase activity, acting on paired donors, with incorporation or reduction of molecular oxygen"/>
    <property type="evidence" value="ECO:0007669"/>
    <property type="project" value="InterPro"/>
</dbReference>
<dbReference type="PANTHER" id="PTHR46206">
    <property type="entry name" value="CYTOCHROME P450"/>
    <property type="match status" value="1"/>
</dbReference>
<dbReference type="OrthoDB" id="1844152at2759"/>
<keyword evidence="3 7" id="KW-0479">Metal-binding</keyword>
<keyword evidence="6" id="KW-0503">Monooxygenase</keyword>
<dbReference type="Gene3D" id="1.10.630.10">
    <property type="entry name" value="Cytochrome P450"/>
    <property type="match status" value="1"/>
</dbReference>
<comment type="similarity">
    <text evidence="2">Belongs to the cytochrome P450 family.</text>
</comment>
<evidence type="ECO:0000256" key="5">
    <source>
        <dbReference type="ARBA" id="ARBA00023004"/>
    </source>
</evidence>
<dbReference type="InterPro" id="IPR002403">
    <property type="entry name" value="Cyt_P450_E_grp-IV"/>
</dbReference>
<dbReference type="GO" id="GO:0004497">
    <property type="term" value="F:monooxygenase activity"/>
    <property type="evidence" value="ECO:0007669"/>
    <property type="project" value="UniProtKB-KW"/>
</dbReference>
<keyword evidence="4" id="KW-0560">Oxidoreductase</keyword>
<dbReference type="PRINTS" id="PR00465">
    <property type="entry name" value="EP450IV"/>
</dbReference>
<accession>A0A319EK88</accession>
<dbReference type="InterPro" id="IPR036396">
    <property type="entry name" value="Cyt_P450_sf"/>
</dbReference>
<evidence type="ECO:0000313" key="9">
    <source>
        <dbReference type="Proteomes" id="UP000248423"/>
    </source>
</evidence>
<gene>
    <name evidence="8" type="ORF">BO78DRAFT_426237</name>
</gene>
<dbReference type="SUPFAM" id="SSF48264">
    <property type="entry name" value="Cytochrome P450"/>
    <property type="match status" value="1"/>
</dbReference>
<dbReference type="EMBL" id="KZ826320">
    <property type="protein sequence ID" value="PYI10682.1"/>
    <property type="molecule type" value="Genomic_DNA"/>
</dbReference>
<proteinExistence type="inferred from homology"/>
<name>A0A319EK88_ASPSB</name>
<dbReference type="STRING" id="1448318.A0A319EK88"/>